<organism evidence="3 4">
    <name type="scientific">Actinomadura craniellae</name>
    <dbReference type="NCBI Taxonomy" id="2231787"/>
    <lineage>
        <taxon>Bacteria</taxon>
        <taxon>Bacillati</taxon>
        <taxon>Actinomycetota</taxon>
        <taxon>Actinomycetes</taxon>
        <taxon>Streptosporangiales</taxon>
        <taxon>Thermomonosporaceae</taxon>
        <taxon>Actinomadura</taxon>
    </lineage>
</organism>
<evidence type="ECO:0000256" key="1">
    <source>
        <dbReference type="ARBA" id="ARBA00022527"/>
    </source>
</evidence>
<dbReference type="SUPFAM" id="SSF55874">
    <property type="entry name" value="ATPase domain of HSP90 chaperone/DNA topoisomerase II/histidine kinase"/>
    <property type="match status" value="1"/>
</dbReference>
<dbReference type="AlphaFoldDB" id="A0A365GYE6"/>
<dbReference type="Proteomes" id="UP000251891">
    <property type="component" value="Unassembled WGS sequence"/>
</dbReference>
<sequence length="165" mass="17653">MVAPSEISDPHRRTDPDGLVRVLPTDATCARVARAQVAETLRELGLPPETVADVQLMASELATNAHRHAAGYGPPELWLTGGDGELLCGVFDGHTECVLPGYSWTSGDHGRGLDVVATLAEGRWGRRPARSRRCGRPGKLVWFAVPVPPAVAERLGDRAERAAGF</sequence>
<dbReference type="InterPro" id="IPR050267">
    <property type="entry name" value="Anti-sigma-factor_SerPK"/>
</dbReference>
<keyword evidence="1" id="KW-0418">Kinase</keyword>
<keyword evidence="4" id="KW-1185">Reference proteome</keyword>
<dbReference type="InterPro" id="IPR003594">
    <property type="entry name" value="HATPase_dom"/>
</dbReference>
<keyword evidence="3" id="KW-0067">ATP-binding</keyword>
<gene>
    <name evidence="3" type="ORF">DPM19_28070</name>
</gene>
<evidence type="ECO:0000259" key="2">
    <source>
        <dbReference type="Pfam" id="PF13581"/>
    </source>
</evidence>
<dbReference type="RefSeq" id="WP_111871068.1">
    <property type="nucleotide sequence ID" value="NZ_QLYX01000016.1"/>
</dbReference>
<dbReference type="EMBL" id="QLYX01000016">
    <property type="protein sequence ID" value="RAY11836.1"/>
    <property type="molecule type" value="Genomic_DNA"/>
</dbReference>
<dbReference type="CDD" id="cd16936">
    <property type="entry name" value="HATPase_RsbW-like"/>
    <property type="match status" value="1"/>
</dbReference>
<dbReference type="PANTHER" id="PTHR35526">
    <property type="entry name" value="ANTI-SIGMA-F FACTOR RSBW-RELATED"/>
    <property type="match status" value="1"/>
</dbReference>
<dbReference type="InterPro" id="IPR036890">
    <property type="entry name" value="HATPase_C_sf"/>
</dbReference>
<keyword evidence="1" id="KW-0808">Transferase</keyword>
<keyword evidence="3" id="KW-0547">Nucleotide-binding</keyword>
<evidence type="ECO:0000313" key="3">
    <source>
        <dbReference type="EMBL" id="RAY11836.1"/>
    </source>
</evidence>
<keyword evidence="1" id="KW-0723">Serine/threonine-protein kinase</keyword>
<comment type="caution">
    <text evidence="3">The sequence shown here is derived from an EMBL/GenBank/DDBJ whole genome shotgun (WGS) entry which is preliminary data.</text>
</comment>
<dbReference type="OrthoDB" id="3529510at2"/>
<reference evidence="3 4" key="1">
    <citation type="submission" date="2018-06" db="EMBL/GenBank/DDBJ databases">
        <title>Actinomadura craniellae sp. nov. isolated from marine sponge Craniella sp.</title>
        <authorList>
            <person name="Li L."/>
            <person name="Xu Q.H."/>
            <person name="Lin H.W."/>
            <person name="Lu Y.H."/>
        </authorList>
    </citation>
    <scope>NUCLEOTIDE SEQUENCE [LARGE SCALE GENOMIC DNA]</scope>
    <source>
        <strain evidence="3 4">LHW63021</strain>
    </source>
</reference>
<dbReference type="GO" id="GO:0004674">
    <property type="term" value="F:protein serine/threonine kinase activity"/>
    <property type="evidence" value="ECO:0007669"/>
    <property type="project" value="UniProtKB-KW"/>
</dbReference>
<dbReference type="Pfam" id="PF13581">
    <property type="entry name" value="HATPase_c_2"/>
    <property type="match status" value="1"/>
</dbReference>
<evidence type="ECO:0000313" key="4">
    <source>
        <dbReference type="Proteomes" id="UP000251891"/>
    </source>
</evidence>
<name>A0A365GYE6_9ACTN</name>
<feature type="domain" description="Histidine kinase/HSP90-like ATPase" evidence="2">
    <location>
        <begin position="25"/>
        <end position="92"/>
    </location>
</feature>
<dbReference type="GO" id="GO:0005524">
    <property type="term" value="F:ATP binding"/>
    <property type="evidence" value="ECO:0007669"/>
    <property type="project" value="UniProtKB-KW"/>
</dbReference>
<protein>
    <submittedName>
        <fullName evidence="3">ATP-binding protein</fullName>
    </submittedName>
</protein>
<dbReference type="PANTHER" id="PTHR35526:SF3">
    <property type="entry name" value="ANTI-SIGMA-F FACTOR RSBW"/>
    <property type="match status" value="1"/>
</dbReference>
<dbReference type="Gene3D" id="3.30.565.10">
    <property type="entry name" value="Histidine kinase-like ATPase, C-terminal domain"/>
    <property type="match status" value="1"/>
</dbReference>
<proteinExistence type="predicted"/>
<accession>A0A365GYE6</accession>